<evidence type="ECO:0000313" key="2">
    <source>
        <dbReference type="WBParaSite" id="ACRNAN_Path_171.g611.t2"/>
    </source>
</evidence>
<dbReference type="Proteomes" id="UP000887540">
    <property type="component" value="Unplaced"/>
</dbReference>
<organism evidence="1 2">
    <name type="scientific">Acrobeloides nanus</name>
    <dbReference type="NCBI Taxonomy" id="290746"/>
    <lineage>
        <taxon>Eukaryota</taxon>
        <taxon>Metazoa</taxon>
        <taxon>Ecdysozoa</taxon>
        <taxon>Nematoda</taxon>
        <taxon>Chromadorea</taxon>
        <taxon>Rhabditida</taxon>
        <taxon>Tylenchina</taxon>
        <taxon>Cephalobomorpha</taxon>
        <taxon>Cephaloboidea</taxon>
        <taxon>Cephalobidae</taxon>
        <taxon>Acrobeloides</taxon>
    </lineage>
</organism>
<protein>
    <submittedName>
        <fullName evidence="2">Uncharacterized protein</fullName>
    </submittedName>
</protein>
<sequence>METLNFIIQIWLLNHVSPPAISTFILIDQAILNQLNQSDTAATVPEKMFFASTYWPIWNASYDQVDSIKIVDNPDKSYLIFDLPNESRAIKRFPTNSTNVQLKNGADVELLFPSNVDEFMWRWNNGRFLLCHIEEGRKTTYHAKFSSVPFFTSLEQEVYNTDEWVCDKVPSNAEEQESYEAGWLIKLNLRFINPMFGPNQPKEEQNK</sequence>
<reference evidence="2" key="1">
    <citation type="submission" date="2022-11" db="UniProtKB">
        <authorList>
            <consortium name="WormBaseParasite"/>
        </authorList>
    </citation>
    <scope>IDENTIFICATION</scope>
</reference>
<proteinExistence type="predicted"/>
<dbReference type="WBParaSite" id="ACRNAN_Path_171.g611.t2">
    <property type="protein sequence ID" value="ACRNAN_Path_171.g611.t2"/>
    <property type="gene ID" value="ACRNAN_Path_171.g611"/>
</dbReference>
<dbReference type="AlphaFoldDB" id="A0A914C404"/>
<evidence type="ECO:0000313" key="1">
    <source>
        <dbReference type="Proteomes" id="UP000887540"/>
    </source>
</evidence>
<keyword evidence="1" id="KW-1185">Reference proteome</keyword>
<name>A0A914C404_9BILA</name>
<accession>A0A914C404</accession>